<dbReference type="PANTHER" id="PTHR22878">
    <property type="entry name" value="DYNEIN HEAVY CHAIN 6, AXONEMAL-LIKE-RELATED"/>
    <property type="match status" value="1"/>
</dbReference>
<dbReference type="InterPro" id="IPR026983">
    <property type="entry name" value="DHC"/>
</dbReference>
<dbReference type="GO" id="GO:0051959">
    <property type="term" value="F:dynein light intermediate chain binding"/>
    <property type="evidence" value="ECO:0007669"/>
    <property type="project" value="InterPro"/>
</dbReference>
<evidence type="ECO:0000313" key="3">
    <source>
        <dbReference type="Proteomes" id="UP000041254"/>
    </source>
</evidence>
<dbReference type="GO" id="GO:0030286">
    <property type="term" value="C:dynein complex"/>
    <property type="evidence" value="ECO:0007669"/>
    <property type="project" value="InterPro"/>
</dbReference>
<dbReference type="InterPro" id="IPR027417">
    <property type="entry name" value="P-loop_NTPase"/>
</dbReference>
<keyword evidence="3" id="KW-1185">Reference proteome</keyword>
<accession>A0A0G4H096</accession>
<proteinExistence type="predicted"/>
<feature type="domain" description="Dynein heavy chain AAA module D4" evidence="1">
    <location>
        <begin position="104"/>
        <end position="192"/>
    </location>
</feature>
<dbReference type="OrthoDB" id="424310at2759"/>
<dbReference type="AlphaFoldDB" id="A0A0G4H096"/>
<dbReference type="InterPro" id="IPR024317">
    <property type="entry name" value="Dynein_heavy_chain_D4_dom"/>
</dbReference>
<dbReference type="GO" id="GO:0007018">
    <property type="term" value="P:microtubule-based movement"/>
    <property type="evidence" value="ECO:0007669"/>
    <property type="project" value="InterPro"/>
</dbReference>
<feature type="domain" description="Dynein heavy chain AAA module D4" evidence="1">
    <location>
        <begin position="39"/>
        <end position="103"/>
    </location>
</feature>
<organism evidence="2 3">
    <name type="scientific">Vitrella brassicaformis (strain CCMP3155)</name>
    <dbReference type="NCBI Taxonomy" id="1169540"/>
    <lineage>
        <taxon>Eukaryota</taxon>
        <taxon>Sar</taxon>
        <taxon>Alveolata</taxon>
        <taxon>Colpodellida</taxon>
        <taxon>Vitrellaceae</taxon>
        <taxon>Vitrella</taxon>
    </lineage>
</organism>
<name>A0A0G4H096_VITBC</name>
<dbReference type="EMBL" id="CDMY01000910">
    <property type="protein sequence ID" value="CEM36931.1"/>
    <property type="molecule type" value="Genomic_DNA"/>
</dbReference>
<gene>
    <name evidence="2" type="ORF">Vbra_1824</name>
</gene>
<dbReference type="VEuPathDB" id="CryptoDB:Vbra_1824"/>
<reference evidence="2 3" key="1">
    <citation type="submission" date="2014-11" db="EMBL/GenBank/DDBJ databases">
        <authorList>
            <person name="Zhu J."/>
            <person name="Qi W."/>
            <person name="Song R."/>
        </authorList>
    </citation>
    <scope>NUCLEOTIDE SEQUENCE [LARGE SCALE GENOMIC DNA]</scope>
</reference>
<dbReference type="InParanoid" id="A0A0G4H096"/>
<dbReference type="STRING" id="1169540.A0A0G4H096"/>
<feature type="domain" description="Dynein heavy chain AAA module D4" evidence="1">
    <location>
        <begin position="1"/>
        <end position="29"/>
    </location>
</feature>
<dbReference type="PhylomeDB" id="A0A0G4H096"/>
<evidence type="ECO:0000259" key="1">
    <source>
        <dbReference type="Pfam" id="PF12780"/>
    </source>
</evidence>
<dbReference type="OMA" id="EENMISM"/>
<dbReference type="Proteomes" id="UP000041254">
    <property type="component" value="Unassembled WGS sequence"/>
</dbReference>
<sequence>MNLVLFDDALKHIMRISRIMQLPRGSAMLAFFDNLRGLYVDADQEVKQESFLEYLNSVLSTGEVAGLFQKDERDGMCAEIRKDFVKERPWLEENMISMYQYFFIQEVPALFSCVTIDRFLRWPEEALIAMASAFLSDDKVDTSPENKEKLYRLMDTVHAQVGTICDLYFAGMCRHVYVTPKTHLLFINFYKKVYEEKFDEINKLERAVNVGLQKLSEATADVDTLPFFLVKYVSTTVLFGQPLSWNTTCYTTAEVQSCFWAYS</sequence>
<dbReference type="Pfam" id="PF12780">
    <property type="entry name" value="AAA_8"/>
    <property type="match status" value="3"/>
</dbReference>
<protein>
    <recommendedName>
        <fullName evidence="1">Dynein heavy chain AAA module D4 domain-containing protein</fullName>
    </recommendedName>
</protein>
<dbReference type="Gene3D" id="3.40.50.300">
    <property type="entry name" value="P-loop containing nucleotide triphosphate hydrolases"/>
    <property type="match status" value="2"/>
</dbReference>
<evidence type="ECO:0000313" key="2">
    <source>
        <dbReference type="EMBL" id="CEM36931.1"/>
    </source>
</evidence>
<dbReference type="Gene3D" id="1.20.920.20">
    <property type="match status" value="1"/>
</dbReference>
<dbReference type="GO" id="GO:0045505">
    <property type="term" value="F:dynein intermediate chain binding"/>
    <property type="evidence" value="ECO:0007669"/>
    <property type="project" value="InterPro"/>
</dbReference>